<dbReference type="AlphaFoldDB" id="A4J4Z6"/>
<evidence type="ECO:0000313" key="2">
    <source>
        <dbReference type="Proteomes" id="UP000001556"/>
    </source>
</evidence>
<proteinExistence type="predicted"/>
<keyword evidence="2" id="KW-1185">Reference proteome</keyword>
<evidence type="ECO:0000313" key="1">
    <source>
        <dbReference type="EMBL" id="ABO50149.1"/>
    </source>
</evidence>
<dbReference type="KEGG" id="drm:Dred_1621"/>
<sequence length="73" mass="8339">MNNKMLMRVSAILNTLEAHPQGLSAVELSKYTTYPADQVLRDLNEILNNTDLGHYFAIFPDEQPDDPEEYLVD</sequence>
<evidence type="ECO:0008006" key="3">
    <source>
        <dbReference type="Google" id="ProtNLM"/>
    </source>
</evidence>
<dbReference type="HOGENOM" id="CLU_2698665_0_0_9"/>
<protein>
    <recommendedName>
        <fullName evidence="3">SMC-Scp complex subunit ScpB</fullName>
    </recommendedName>
</protein>
<gene>
    <name evidence="1" type="ordered locus">Dred_1621</name>
</gene>
<accession>A4J4Z6</accession>
<name>A4J4Z6_DESRM</name>
<reference evidence="1 2" key="1">
    <citation type="submission" date="2007-03" db="EMBL/GenBank/DDBJ databases">
        <title>Complete sequence of Desulfotomaculum reducens MI-1.</title>
        <authorList>
            <consortium name="US DOE Joint Genome Institute"/>
            <person name="Copeland A."/>
            <person name="Lucas S."/>
            <person name="Lapidus A."/>
            <person name="Barry K."/>
            <person name="Detter J.C."/>
            <person name="Glavina del Rio T."/>
            <person name="Hammon N."/>
            <person name="Israni S."/>
            <person name="Dalin E."/>
            <person name="Tice H."/>
            <person name="Pitluck S."/>
            <person name="Sims D."/>
            <person name="Brettin T."/>
            <person name="Bruce D."/>
            <person name="Han C."/>
            <person name="Tapia R."/>
            <person name="Schmutz J."/>
            <person name="Larimer F."/>
            <person name="Land M."/>
            <person name="Hauser L."/>
            <person name="Kyrpides N."/>
            <person name="Kim E."/>
            <person name="Tebo B.M."/>
            <person name="Richardson P."/>
        </authorList>
    </citation>
    <scope>NUCLEOTIDE SEQUENCE [LARGE SCALE GENOMIC DNA]</scope>
    <source>
        <strain evidence="1 2">MI-1</strain>
    </source>
</reference>
<dbReference type="Proteomes" id="UP000001556">
    <property type="component" value="Chromosome"/>
</dbReference>
<dbReference type="EMBL" id="CP000612">
    <property type="protein sequence ID" value="ABO50149.1"/>
    <property type="molecule type" value="Genomic_DNA"/>
</dbReference>
<dbReference type="RefSeq" id="WP_011877965.1">
    <property type="nucleotide sequence ID" value="NC_009253.1"/>
</dbReference>
<organism evidence="1 2">
    <name type="scientific">Desulforamulus reducens (strain ATCC BAA-1160 / DSM 100696 / MI-1)</name>
    <name type="common">Desulfotomaculum reducens</name>
    <dbReference type="NCBI Taxonomy" id="349161"/>
    <lineage>
        <taxon>Bacteria</taxon>
        <taxon>Bacillati</taxon>
        <taxon>Bacillota</taxon>
        <taxon>Clostridia</taxon>
        <taxon>Eubacteriales</taxon>
        <taxon>Peptococcaceae</taxon>
        <taxon>Desulforamulus</taxon>
    </lineage>
</organism>